<dbReference type="GO" id="GO:0030295">
    <property type="term" value="F:protein kinase activator activity"/>
    <property type="evidence" value="ECO:0007669"/>
    <property type="project" value="TreeGrafter"/>
</dbReference>
<dbReference type="GO" id="GO:0000156">
    <property type="term" value="F:phosphorelay response regulator activity"/>
    <property type="evidence" value="ECO:0007669"/>
    <property type="project" value="TreeGrafter"/>
</dbReference>
<evidence type="ECO:0000256" key="5">
    <source>
        <dbReference type="ARBA" id="ARBA00022777"/>
    </source>
</evidence>
<comment type="caution">
    <text evidence="9">The sequence shown here is derived from an EMBL/GenBank/DDBJ whole genome shotgun (WGS) entry which is preliminary data.</text>
</comment>
<reference evidence="9 10" key="1">
    <citation type="submission" date="2020-05" db="EMBL/GenBank/DDBJ databases">
        <authorList>
            <person name="Whitworth D."/>
        </authorList>
    </citation>
    <scope>NUCLEOTIDE SEQUENCE [LARGE SCALE GENOMIC DNA]</scope>
    <source>
        <strain evidence="9 10">AM005</strain>
    </source>
</reference>
<evidence type="ECO:0000259" key="8">
    <source>
        <dbReference type="PROSITE" id="PS50109"/>
    </source>
</evidence>
<accession>A0A7Y4ILT1</accession>
<dbReference type="InterPro" id="IPR050351">
    <property type="entry name" value="BphY/WalK/GraS-like"/>
</dbReference>
<organism evidence="9 10">
    <name type="scientific">Myxococcus xanthus</name>
    <dbReference type="NCBI Taxonomy" id="34"/>
    <lineage>
        <taxon>Bacteria</taxon>
        <taxon>Pseudomonadati</taxon>
        <taxon>Myxococcota</taxon>
        <taxon>Myxococcia</taxon>
        <taxon>Myxococcales</taxon>
        <taxon>Cystobacterineae</taxon>
        <taxon>Myxococcaceae</taxon>
        <taxon>Myxococcus</taxon>
    </lineage>
</organism>
<dbReference type="GO" id="GO:0005524">
    <property type="term" value="F:ATP binding"/>
    <property type="evidence" value="ECO:0007669"/>
    <property type="project" value="UniProtKB-KW"/>
</dbReference>
<proteinExistence type="predicted"/>
<evidence type="ECO:0000256" key="3">
    <source>
        <dbReference type="ARBA" id="ARBA00022679"/>
    </source>
</evidence>
<keyword evidence="4" id="KW-0547">Nucleotide-binding</keyword>
<dbReference type="GO" id="GO:0007234">
    <property type="term" value="P:osmosensory signaling via phosphorelay pathway"/>
    <property type="evidence" value="ECO:0007669"/>
    <property type="project" value="TreeGrafter"/>
</dbReference>
<dbReference type="InterPro" id="IPR003661">
    <property type="entry name" value="HisK_dim/P_dom"/>
</dbReference>
<dbReference type="InterPro" id="IPR005467">
    <property type="entry name" value="His_kinase_dom"/>
</dbReference>
<dbReference type="Gene3D" id="1.10.287.130">
    <property type="match status" value="1"/>
</dbReference>
<evidence type="ECO:0000313" key="10">
    <source>
        <dbReference type="Proteomes" id="UP000533080"/>
    </source>
</evidence>
<keyword evidence="6" id="KW-0067">ATP-binding</keyword>
<keyword evidence="7" id="KW-0902">Two-component regulatory system</keyword>
<dbReference type="PANTHER" id="PTHR42878:SF7">
    <property type="entry name" value="SENSOR HISTIDINE KINASE GLRK"/>
    <property type="match status" value="1"/>
</dbReference>
<dbReference type="Pfam" id="PF02518">
    <property type="entry name" value="HATPase_c"/>
    <property type="match status" value="1"/>
</dbReference>
<dbReference type="SMART" id="SM00388">
    <property type="entry name" value="HisKA"/>
    <property type="match status" value="1"/>
</dbReference>
<evidence type="ECO:0000256" key="7">
    <source>
        <dbReference type="ARBA" id="ARBA00023012"/>
    </source>
</evidence>
<sequence length="341" mass="37097">MTWGQRGTLVGMFQAHQMNTHLLQAAMLAWNPSLRVTRAEGDLSSILRRPAEALVEQPLHEVLGVSPKRARELDARAREDRRAVEFVSANLGGEDACPLRLSLGLDDGEASATVLDLNAVLDGAPPVQISRLSSSLSHEIRNPLSSVKMAVQTLARNTGLNDRDKRRLTIANREIRTMERMLWLLSEYGRDTTPKLDAHPLRGVVQEATEMVAPELAERRVEVRVDEEPDLPRVRVDPTRLRPVLAQVLLNVAMGQAEGSPMEVALRRGGPHQVMMVLHDPAAALPPEENGSLFEPFGSRLARGAGLSLAALRRVMTGVGGDVAARGSAEPGVVLTLTFAT</sequence>
<evidence type="ECO:0000256" key="2">
    <source>
        <dbReference type="ARBA" id="ARBA00012438"/>
    </source>
</evidence>
<dbReference type="InterPro" id="IPR036097">
    <property type="entry name" value="HisK_dim/P_sf"/>
</dbReference>
<gene>
    <name evidence="9" type="ORF">HNV28_25500</name>
</gene>
<evidence type="ECO:0000256" key="4">
    <source>
        <dbReference type="ARBA" id="ARBA00022741"/>
    </source>
</evidence>
<dbReference type="EC" id="2.7.13.3" evidence="2"/>
<comment type="catalytic activity">
    <reaction evidence="1">
        <text>ATP + protein L-histidine = ADP + protein N-phospho-L-histidine.</text>
        <dbReference type="EC" id="2.7.13.3"/>
    </reaction>
</comment>
<dbReference type="Pfam" id="PF00512">
    <property type="entry name" value="HisKA"/>
    <property type="match status" value="1"/>
</dbReference>
<protein>
    <recommendedName>
        <fullName evidence="2">histidine kinase</fullName>
        <ecNumber evidence="2">2.7.13.3</ecNumber>
    </recommendedName>
</protein>
<dbReference type="SUPFAM" id="SSF47384">
    <property type="entry name" value="Homodimeric domain of signal transducing histidine kinase"/>
    <property type="match status" value="1"/>
</dbReference>
<dbReference type="CDD" id="cd00082">
    <property type="entry name" value="HisKA"/>
    <property type="match status" value="1"/>
</dbReference>
<dbReference type="PROSITE" id="PS50109">
    <property type="entry name" value="HIS_KIN"/>
    <property type="match status" value="1"/>
</dbReference>
<feature type="domain" description="Histidine kinase" evidence="8">
    <location>
        <begin position="135"/>
        <end position="341"/>
    </location>
</feature>
<name>A0A7Y4ILT1_MYXXA</name>
<evidence type="ECO:0000313" key="9">
    <source>
        <dbReference type="EMBL" id="NOJ81646.1"/>
    </source>
</evidence>
<dbReference type="InterPro" id="IPR036890">
    <property type="entry name" value="HATPase_C_sf"/>
</dbReference>
<evidence type="ECO:0000256" key="6">
    <source>
        <dbReference type="ARBA" id="ARBA00022840"/>
    </source>
</evidence>
<dbReference type="SUPFAM" id="SSF55874">
    <property type="entry name" value="ATPase domain of HSP90 chaperone/DNA topoisomerase II/histidine kinase"/>
    <property type="match status" value="1"/>
</dbReference>
<dbReference type="GO" id="GO:0000155">
    <property type="term" value="F:phosphorelay sensor kinase activity"/>
    <property type="evidence" value="ECO:0007669"/>
    <property type="project" value="InterPro"/>
</dbReference>
<dbReference type="InterPro" id="IPR003594">
    <property type="entry name" value="HATPase_dom"/>
</dbReference>
<keyword evidence="3" id="KW-0808">Transferase</keyword>
<dbReference type="Gene3D" id="3.30.565.10">
    <property type="entry name" value="Histidine kinase-like ATPase, C-terminal domain"/>
    <property type="match status" value="1"/>
</dbReference>
<dbReference type="AlphaFoldDB" id="A0A7Y4ILT1"/>
<dbReference type="Proteomes" id="UP000533080">
    <property type="component" value="Unassembled WGS sequence"/>
</dbReference>
<dbReference type="PANTHER" id="PTHR42878">
    <property type="entry name" value="TWO-COMPONENT HISTIDINE KINASE"/>
    <property type="match status" value="1"/>
</dbReference>
<evidence type="ECO:0000256" key="1">
    <source>
        <dbReference type="ARBA" id="ARBA00000085"/>
    </source>
</evidence>
<keyword evidence="5 9" id="KW-0418">Kinase</keyword>
<dbReference type="EMBL" id="JABFNT010000095">
    <property type="protein sequence ID" value="NOJ81646.1"/>
    <property type="molecule type" value="Genomic_DNA"/>
</dbReference>